<reference evidence="5" key="1">
    <citation type="journal article" date="2021" name="PeerJ">
        <title>Extensive microbial diversity within the chicken gut microbiome revealed by metagenomics and culture.</title>
        <authorList>
            <person name="Gilroy R."/>
            <person name="Ravi A."/>
            <person name="Getino M."/>
            <person name="Pursley I."/>
            <person name="Horton D.L."/>
            <person name="Alikhan N.F."/>
            <person name="Baker D."/>
            <person name="Gharbi K."/>
            <person name="Hall N."/>
            <person name="Watson M."/>
            <person name="Adriaenssens E.M."/>
            <person name="Foster-Nyarko E."/>
            <person name="Jarju S."/>
            <person name="Secka A."/>
            <person name="Antonio M."/>
            <person name="Oren A."/>
            <person name="Chaudhuri R.R."/>
            <person name="La Ragione R."/>
            <person name="Hildebrand F."/>
            <person name="Pallen M.J."/>
        </authorList>
    </citation>
    <scope>NUCLEOTIDE SEQUENCE</scope>
    <source>
        <strain evidence="5">ChiGjej4B4-7305</strain>
    </source>
</reference>
<dbReference type="CDD" id="cd01392">
    <property type="entry name" value="HTH_LacI"/>
    <property type="match status" value="1"/>
</dbReference>
<proteinExistence type="predicted"/>
<dbReference type="InterPro" id="IPR010982">
    <property type="entry name" value="Lambda_DNA-bd_dom_sf"/>
</dbReference>
<dbReference type="InterPro" id="IPR046335">
    <property type="entry name" value="LacI/GalR-like_sensor"/>
</dbReference>
<dbReference type="PANTHER" id="PTHR30146">
    <property type="entry name" value="LACI-RELATED TRANSCRIPTIONAL REPRESSOR"/>
    <property type="match status" value="1"/>
</dbReference>
<dbReference type="InterPro" id="IPR028082">
    <property type="entry name" value="Peripla_BP_I"/>
</dbReference>
<dbReference type="Proteomes" id="UP000824037">
    <property type="component" value="Unassembled WGS sequence"/>
</dbReference>
<dbReference type="Gene3D" id="3.40.50.2300">
    <property type="match status" value="2"/>
</dbReference>
<dbReference type="PROSITE" id="PS00356">
    <property type="entry name" value="HTH_LACI_1"/>
    <property type="match status" value="1"/>
</dbReference>
<feature type="domain" description="HTH lacI-type" evidence="4">
    <location>
        <begin position="3"/>
        <end position="57"/>
    </location>
</feature>
<keyword evidence="3" id="KW-0804">Transcription</keyword>
<sequence length="332" mass="35866">MGVTLRDVAAYAGVSFKTVSNVINNHPHVTEKTRAKVLTAIEALQYRPNQTARSLRHGRSGFLALAVPELASPYFSSLASEVSQAAKAYGRTVVIEETAGDLGREREALDELTTRLVDGIIFSPLATPRTVVEERLGTTPLVMIGEHRHPLAADHVAMDSVRAARVMTEHLLATGRRQIATIGYEPEGGTGGQRWLGYLQALDAAGLAPAPGLAAEVEAFRREDGARAMARLLDRPEPIDAVLCFNDLLALGAMRTLREARVAIPETIAVAGFDNIEDGRFAHPTLTTVAPDVQFLATEAVRLLVRRAEQPTAPAEHVEVPFTIEVRQSTTS</sequence>
<dbReference type="EMBL" id="DXBY01000278">
    <property type="protein sequence ID" value="HIZ37336.1"/>
    <property type="molecule type" value="Genomic_DNA"/>
</dbReference>
<dbReference type="InterPro" id="IPR000843">
    <property type="entry name" value="HTH_LacI"/>
</dbReference>
<keyword evidence="2" id="KW-0238">DNA-binding</keyword>
<dbReference type="GO" id="GO:0000976">
    <property type="term" value="F:transcription cis-regulatory region binding"/>
    <property type="evidence" value="ECO:0007669"/>
    <property type="project" value="TreeGrafter"/>
</dbReference>
<keyword evidence="1" id="KW-0805">Transcription regulation</keyword>
<dbReference type="Pfam" id="PF13377">
    <property type="entry name" value="Peripla_BP_3"/>
    <property type="match status" value="1"/>
</dbReference>
<comment type="caution">
    <text evidence="5">The sequence shown here is derived from an EMBL/GenBank/DDBJ whole genome shotgun (WGS) entry which is preliminary data.</text>
</comment>
<evidence type="ECO:0000256" key="2">
    <source>
        <dbReference type="ARBA" id="ARBA00023125"/>
    </source>
</evidence>
<dbReference type="PANTHER" id="PTHR30146:SF109">
    <property type="entry name" value="HTH-TYPE TRANSCRIPTIONAL REGULATOR GALS"/>
    <property type="match status" value="1"/>
</dbReference>
<evidence type="ECO:0000259" key="4">
    <source>
        <dbReference type="PROSITE" id="PS50932"/>
    </source>
</evidence>
<organism evidence="5 6">
    <name type="scientific">Candidatus Ruania gallistercoris</name>
    <dbReference type="NCBI Taxonomy" id="2838746"/>
    <lineage>
        <taxon>Bacteria</taxon>
        <taxon>Bacillati</taxon>
        <taxon>Actinomycetota</taxon>
        <taxon>Actinomycetes</taxon>
        <taxon>Micrococcales</taxon>
        <taxon>Ruaniaceae</taxon>
        <taxon>Ruania</taxon>
    </lineage>
</organism>
<dbReference type="AlphaFoldDB" id="A0A9D2EH72"/>
<evidence type="ECO:0000256" key="1">
    <source>
        <dbReference type="ARBA" id="ARBA00023015"/>
    </source>
</evidence>
<accession>A0A9D2EH72</accession>
<dbReference type="GO" id="GO:0003700">
    <property type="term" value="F:DNA-binding transcription factor activity"/>
    <property type="evidence" value="ECO:0007669"/>
    <property type="project" value="TreeGrafter"/>
</dbReference>
<dbReference type="PROSITE" id="PS50932">
    <property type="entry name" value="HTH_LACI_2"/>
    <property type="match status" value="1"/>
</dbReference>
<evidence type="ECO:0000256" key="3">
    <source>
        <dbReference type="ARBA" id="ARBA00023163"/>
    </source>
</evidence>
<gene>
    <name evidence="5" type="ORF">H9815_16285</name>
</gene>
<evidence type="ECO:0000313" key="5">
    <source>
        <dbReference type="EMBL" id="HIZ37336.1"/>
    </source>
</evidence>
<dbReference type="SUPFAM" id="SSF47413">
    <property type="entry name" value="lambda repressor-like DNA-binding domains"/>
    <property type="match status" value="1"/>
</dbReference>
<dbReference type="SMART" id="SM00354">
    <property type="entry name" value="HTH_LACI"/>
    <property type="match status" value="1"/>
</dbReference>
<dbReference type="Gene3D" id="1.10.260.40">
    <property type="entry name" value="lambda repressor-like DNA-binding domains"/>
    <property type="match status" value="1"/>
</dbReference>
<name>A0A9D2EH72_9MICO</name>
<reference evidence="5" key="2">
    <citation type="submission" date="2021-04" db="EMBL/GenBank/DDBJ databases">
        <authorList>
            <person name="Gilroy R."/>
        </authorList>
    </citation>
    <scope>NUCLEOTIDE SEQUENCE</scope>
    <source>
        <strain evidence="5">ChiGjej4B4-7305</strain>
    </source>
</reference>
<protein>
    <submittedName>
        <fullName evidence="5">LacI family transcriptional regulator</fullName>
    </submittedName>
</protein>
<evidence type="ECO:0000313" key="6">
    <source>
        <dbReference type="Proteomes" id="UP000824037"/>
    </source>
</evidence>
<dbReference type="SUPFAM" id="SSF53822">
    <property type="entry name" value="Periplasmic binding protein-like I"/>
    <property type="match status" value="1"/>
</dbReference>
<dbReference type="Pfam" id="PF00356">
    <property type="entry name" value="LacI"/>
    <property type="match status" value="1"/>
</dbReference>
<dbReference type="CDD" id="cd06267">
    <property type="entry name" value="PBP1_LacI_sugar_binding-like"/>
    <property type="match status" value="1"/>
</dbReference>